<organism evidence="1">
    <name type="scientific">Populus alba</name>
    <name type="common">White poplar</name>
    <dbReference type="NCBI Taxonomy" id="43335"/>
    <lineage>
        <taxon>Eukaryota</taxon>
        <taxon>Viridiplantae</taxon>
        <taxon>Streptophyta</taxon>
        <taxon>Embryophyta</taxon>
        <taxon>Tracheophyta</taxon>
        <taxon>Spermatophyta</taxon>
        <taxon>Magnoliopsida</taxon>
        <taxon>eudicotyledons</taxon>
        <taxon>Gunneridae</taxon>
        <taxon>Pentapetalae</taxon>
        <taxon>rosids</taxon>
        <taxon>fabids</taxon>
        <taxon>Malpighiales</taxon>
        <taxon>Salicaceae</taxon>
        <taxon>Saliceae</taxon>
        <taxon>Populus</taxon>
    </lineage>
</organism>
<evidence type="ECO:0000313" key="1">
    <source>
        <dbReference type="EMBL" id="TKR83867.1"/>
    </source>
</evidence>
<gene>
    <name evidence="1" type="ORF">D5086_0000266380</name>
</gene>
<dbReference type="STRING" id="43335.A0A4U5NK92"/>
<comment type="caution">
    <text evidence="1">The sequence shown here is derived from an EMBL/GenBank/DDBJ whole genome shotgun (WGS) entry which is preliminary data.</text>
</comment>
<evidence type="ECO:0008006" key="2">
    <source>
        <dbReference type="Google" id="ProtNLM"/>
    </source>
</evidence>
<dbReference type="AlphaFoldDB" id="A0A4U5NK92"/>
<dbReference type="EMBL" id="RCHU01001022">
    <property type="protein sequence ID" value="TKR83867.1"/>
    <property type="molecule type" value="Genomic_DNA"/>
</dbReference>
<protein>
    <recommendedName>
        <fullName evidence="2">DC1 domain-containing protein</fullName>
    </recommendedName>
</protein>
<accession>A0A4U5NK92</accession>
<sequence length="133" mass="14764">MPCLAIPFSDTETCKRLKEVLMGRFHVMVVSEPSGNMDGKTLNPNVAEVIEDHGLEVYPFTPEKLDELAVMDEAKLEAGYGIWDLGSGWSFCCKRCEFDLHPKCALKEDENTGTQKGKDGFAMEMSAAKLKLT</sequence>
<proteinExistence type="predicted"/>
<name>A0A4U5NK92_POPAL</name>
<reference evidence="1" key="1">
    <citation type="submission" date="2018-10" db="EMBL/GenBank/DDBJ databases">
        <title>Population genomic analysis revealed the cold adaptation of white poplar.</title>
        <authorList>
            <person name="Liu Y.-J."/>
        </authorList>
    </citation>
    <scope>NUCLEOTIDE SEQUENCE [LARGE SCALE GENOMIC DNA]</scope>
    <source>
        <strain evidence="1">PAL-ZL1</strain>
    </source>
</reference>